<dbReference type="InterPro" id="IPR007219">
    <property type="entry name" value="XnlR_reg_dom"/>
</dbReference>
<sequence>MIAQALREPEGVPPGVECLIFSIYYLAVISLGEEERKKQDLPVKWYHERAEQALERARFTETRDMVVLQAFVLYLLALRRDSQSDRVWLLTGIATRLARRMGLHDESKSEGCSVFEAEMRRQLWWAMLLLDARPGERGEDVERTISVDDFNVRFPLNVNDSDLDPTMTQPSVEREGCTDMSFVLMRYGTLRSMLRLYVLRKEKGASSKANGFEQLSDGEITSAEKSDFINNLQKEISEKSPRGTTGAEGEKDQFMASVEILERTVEVYRNEEARRRWSWHMQTQILWSPLNDLSTTMNLPPPDCDAHRAQAAMQNFREYVEPYLFSIGGKTRGPQQPSGQSNDMQGVAMLSQPMQTSNSDEWTTPSVGAVSSGSSISNEWTSQFMDGADTSPSSTSFPAWLPFSPSFSDDILNASYAPFNG</sequence>
<dbReference type="OrthoDB" id="2269373at2759"/>
<evidence type="ECO:0000313" key="4">
    <source>
        <dbReference type="EMBL" id="KZO90528.1"/>
    </source>
</evidence>
<evidence type="ECO:0000256" key="2">
    <source>
        <dbReference type="ARBA" id="ARBA00023242"/>
    </source>
</evidence>
<dbReference type="STRING" id="1330018.A0A167GGC3"/>
<dbReference type="PANTHER" id="PTHR31001">
    <property type="entry name" value="UNCHARACTERIZED TRANSCRIPTIONAL REGULATORY PROTEIN"/>
    <property type="match status" value="1"/>
</dbReference>
<dbReference type="GO" id="GO:0005634">
    <property type="term" value="C:nucleus"/>
    <property type="evidence" value="ECO:0007669"/>
    <property type="project" value="UniProtKB-SubCell"/>
</dbReference>
<feature type="domain" description="Xylanolytic transcriptional activator regulatory" evidence="3">
    <location>
        <begin position="18"/>
        <end position="136"/>
    </location>
</feature>
<dbReference type="CDD" id="cd12148">
    <property type="entry name" value="fungal_TF_MHR"/>
    <property type="match status" value="1"/>
</dbReference>
<dbReference type="InterPro" id="IPR050613">
    <property type="entry name" value="Sec_Metabolite_Reg"/>
</dbReference>
<keyword evidence="5" id="KW-1185">Reference proteome</keyword>
<keyword evidence="2" id="KW-0539">Nucleus</keyword>
<dbReference type="GO" id="GO:0008270">
    <property type="term" value="F:zinc ion binding"/>
    <property type="evidence" value="ECO:0007669"/>
    <property type="project" value="InterPro"/>
</dbReference>
<accession>A0A167GGC3</accession>
<evidence type="ECO:0000313" key="5">
    <source>
        <dbReference type="Proteomes" id="UP000076738"/>
    </source>
</evidence>
<protein>
    <recommendedName>
        <fullName evidence="3">Xylanolytic transcriptional activator regulatory domain-containing protein</fullName>
    </recommendedName>
</protein>
<dbReference type="Proteomes" id="UP000076738">
    <property type="component" value="Unassembled WGS sequence"/>
</dbReference>
<evidence type="ECO:0000259" key="3">
    <source>
        <dbReference type="Pfam" id="PF04082"/>
    </source>
</evidence>
<evidence type="ECO:0000256" key="1">
    <source>
        <dbReference type="ARBA" id="ARBA00004123"/>
    </source>
</evidence>
<dbReference type="GO" id="GO:0006351">
    <property type="term" value="P:DNA-templated transcription"/>
    <property type="evidence" value="ECO:0007669"/>
    <property type="project" value="InterPro"/>
</dbReference>
<reference evidence="4 5" key="1">
    <citation type="journal article" date="2016" name="Mol. Biol. Evol.">
        <title>Comparative Genomics of Early-Diverging Mushroom-Forming Fungi Provides Insights into the Origins of Lignocellulose Decay Capabilities.</title>
        <authorList>
            <person name="Nagy L.G."/>
            <person name="Riley R."/>
            <person name="Tritt A."/>
            <person name="Adam C."/>
            <person name="Daum C."/>
            <person name="Floudas D."/>
            <person name="Sun H."/>
            <person name="Yadav J.S."/>
            <person name="Pangilinan J."/>
            <person name="Larsson K.H."/>
            <person name="Matsuura K."/>
            <person name="Barry K."/>
            <person name="Labutti K."/>
            <person name="Kuo R."/>
            <person name="Ohm R.A."/>
            <person name="Bhattacharya S.S."/>
            <person name="Shirouzu T."/>
            <person name="Yoshinaga Y."/>
            <person name="Martin F.M."/>
            <person name="Grigoriev I.V."/>
            <person name="Hibbett D.S."/>
        </authorList>
    </citation>
    <scope>NUCLEOTIDE SEQUENCE [LARGE SCALE GENOMIC DNA]</scope>
    <source>
        <strain evidence="4 5">TUFC12733</strain>
    </source>
</reference>
<organism evidence="4 5">
    <name type="scientific">Calocera viscosa (strain TUFC12733)</name>
    <dbReference type="NCBI Taxonomy" id="1330018"/>
    <lineage>
        <taxon>Eukaryota</taxon>
        <taxon>Fungi</taxon>
        <taxon>Dikarya</taxon>
        <taxon>Basidiomycota</taxon>
        <taxon>Agaricomycotina</taxon>
        <taxon>Dacrymycetes</taxon>
        <taxon>Dacrymycetales</taxon>
        <taxon>Dacrymycetaceae</taxon>
        <taxon>Calocera</taxon>
    </lineage>
</organism>
<gene>
    <name evidence="4" type="ORF">CALVIDRAFT_542569</name>
</gene>
<name>A0A167GGC3_CALVF</name>
<dbReference type="GO" id="GO:0003677">
    <property type="term" value="F:DNA binding"/>
    <property type="evidence" value="ECO:0007669"/>
    <property type="project" value="InterPro"/>
</dbReference>
<dbReference type="EMBL" id="KV417339">
    <property type="protein sequence ID" value="KZO90528.1"/>
    <property type="molecule type" value="Genomic_DNA"/>
</dbReference>
<dbReference type="Pfam" id="PF04082">
    <property type="entry name" value="Fungal_trans"/>
    <property type="match status" value="1"/>
</dbReference>
<comment type="subcellular location">
    <subcellularLocation>
        <location evidence="1">Nucleus</location>
    </subcellularLocation>
</comment>
<proteinExistence type="predicted"/>
<dbReference type="PANTHER" id="PTHR31001:SF85">
    <property type="entry name" value="ZN(II)2CYS6 TRANSCRIPTION FACTOR (EUROFUNG)"/>
    <property type="match status" value="1"/>
</dbReference>
<dbReference type="AlphaFoldDB" id="A0A167GGC3"/>